<dbReference type="EMBL" id="SODF01000004">
    <property type="protein sequence ID" value="TDW14256.1"/>
    <property type="molecule type" value="Genomic_DNA"/>
</dbReference>
<gene>
    <name evidence="3" type="ORF">EV650_7840</name>
</gene>
<feature type="coiled-coil region" evidence="1">
    <location>
        <begin position="7"/>
        <end position="34"/>
    </location>
</feature>
<keyword evidence="2" id="KW-0812">Transmembrane</keyword>
<evidence type="ECO:0000256" key="1">
    <source>
        <dbReference type="SAM" id="Coils"/>
    </source>
</evidence>
<name>A0A4R7ZBQ7_9ACTN</name>
<dbReference type="AlphaFoldDB" id="A0A4R7ZBQ7"/>
<keyword evidence="1" id="KW-0175">Coiled coil</keyword>
<organism evidence="3 4">
    <name type="scientific">Kribbella kalugense</name>
    <dbReference type="NCBI Taxonomy" id="2512221"/>
    <lineage>
        <taxon>Bacteria</taxon>
        <taxon>Bacillati</taxon>
        <taxon>Actinomycetota</taxon>
        <taxon>Actinomycetes</taxon>
        <taxon>Propionibacteriales</taxon>
        <taxon>Kribbellaceae</taxon>
        <taxon>Kribbella</taxon>
    </lineage>
</organism>
<keyword evidence="4" id="KW-1185">Reference proteome</keyword>
<keyword evidence="2" id="KW-1133">Transmembrane helix</keyword>
<dbReference type="RefSeq" id="WP_134124220.1">
    <property type="nucleotide sequence ID" value="NZ_SODF01000004.1"/>
</dbReference>
<evidence type="ECO:0000313" key="4">
    <source>
        <dbReference type="Proteomes" id="UP000295447"/>
    </source>
</evidence>
<keyword evidence="2" id="KW-0472">Membrane</keyword>
<evidence type="ECO:0000313" key="3">
    <source>
        <dbReference type="EMBL" id="TDW14256.1"/>
    </source>
</evidence>
<evidence type="ECO:0000256" key="2">
    <source>
        <dbReference type="SAM" id="Phobius"/>
    </source>
</evidence>
<dbReference type="OrthoDB" id="4824872at2"/>
<reference evidence="3 4" key="1">
    <citation type="submission" date="2019-03" db="EMBL/GenBank/DDBJ databases">
        <title>Genomic Encyclopedia of Type Strains, Phase III (KMG-III): the genomes of soil and plant-associated and newly described type strains.</title>
        <authorList>
            <person name="Whitman W."/>
        </authorList>
    </citation>
    <scope>NUCLEOTIDE SEQUENCE [LARGE SCALE GENOMIC DNA]</scope>
    <source>
        <strain evidence="3 4">VKM Ac-2570</strain>
    </source>
</reference>
<accession>A0A4R7ZBQ7</accession>
<feature type="transmembrane region" description="Helical" evidence="2">
    <location>
        <begin position="403"/>
        <end position="420"/>
    </location>
</feature>
<sequence length="501" mass="53250">MTNWWAERRQNEQLDLLNEEMSSARQATSRLQSQLSQLQGGLQERVNRLSTAFDAFVELSDLRYEMTGFVEAAELRRYATRVLTAMASGTELPPACEPVPQYWLGPATEALIASGQDSPALGTAMALDERRTSIFLTLALAALGQRHQVRSEWLDVAFGVPAADGTVTRVQRVLWATAARGGFGADGLALVVKRLQSVTPPTGGWLADLEKRGDGSRAAGPRFEAIAEQEKARTRLTRIHNAVEAIATNTEAREPATALTADVSTQDSPAALLRLLISEGSEPEHESLARVAVLRAQITGSDESAAQTLEDSVGTVEKLLTDDLTQTADPHLAAAVLRVIGPSVLPAVEDLAQVAGRPSPLEVSVESGVHTVTVRPDGPDQLELNNVRSLINGPAGKVTRGKLAVPAVLAGVGAVVAIGLGFVHPLWIAAGLVLVAIGGFQYWNLRVAGTHDKTTAANRIANLNEDCSTAAAQLAEYAKASESRQASITADLSTIRQHLTA</sequence>
<proteinExistence type="predicted"/>
<feature type="transmembrane region" description="Helical" evidence="2">
    <location>
        <begin position="426"/>
        <end position="445"/>
    </location>
</feature>
<protein>
    <submittedName>
        <fullName evidence="3">Uncharacterized protein</fullName>
    </submittedName>
</protein>
<comment type="caution">
    <text evidence="3">The sequence shown here is derived from an EMBL/GenBank/DDBJ whole genome shotgun (WGS) entry which is preliminary data.</text>
</comment>
<dbReference type="Proteomes" id="UP000295447">
    <property type="component" value="Unassembled WGS sequence"/>
</dbReference>